<reference evidence="1 2" key="1">
    <citation type="submission" date="2022-05" db="EMBL/GenBank/DDBJ databases">
        <authorList>
            <consortium name="Genoscope - CEA"/>
            <person name="William W."/>
        </authorList>
    </citation>
    <scope>NUCLEOTIDE SEQUENCE [LARGE SCALE GENOMIC DNA]</scope>
</reference>
<accession>A0ABN8RHB8</accession>
<dbReference type="EMBL" id="CALNXI010001777">
    <property type="protein sequence ID" value="CAH3176841.1"/>
    <property type="molecule type" value="Genomic_DNA"/>
</dbReference>
<evidence type="ECO:0000313" key="1">
    <source>
        <dbReference type="EMBL" id="CAH3176841.1"/>
    </source>
</evidence>
<evidence type="ECO:0000313" key="2">
    <source>
        <dbReference type="Proteomes" id="UP001159427"/>
    </source>
</evidence>
<organism evidence="1 2">
    <name type="scientific">Porites evermanni</name>
    <dbReference type="NCBI Taxonomy" id="104178"/>
    <lineage>
        <taxon>Eukaryota</taxon>
        <taxon>Metazoa</taxon>
        <taxon>Cnidaria</taxon>
        <taxon>Anthozoa</taxon>
        <taxon>Hexacorallia</taxon>
        <taxon>Scleractinia</taxon>
        <taxon>Fungiina</taxon>
        <taxon>Poritidae</taxon>
        <taxon>Porites</taxon>
    </lineage>
</organism>
<dbReference type="Proteomes" id="UP001159427">
    <property type="component" value="Unassembled WGS sequence"/>
</dbReference>
<proteinExistence type="predicted"/>
<evidence type="ECO:0008006" key="3">
    <source>
        <dbReference type="Google" id="ProtNLM"/>
    </source>
</evidence>
<protein>
    <recommendedName>
        <fullName evidence="3">Maturase K</fullName>
    </recommendedName>
</protein>
<gene>
    <name evidence="1" type="ORF">PEVE_00010840</name>
</gene>
<name>A0ABN8RHB8_9CNID</name>
<dbReference type="PANTHER" id="PTHR33332">
    <property type="entry name" value="REVERSE TRANSCRIPTASE DOMAIN-CONTAINING PROTEIN"/>
    <property type="match status" value="1"/>
</dbReference>
<comment type="caution">
    <text evidence="1">The sequence shown here is derived from an EMBL/GenBank/DDBJ whole genome shotgun (WGS) entry which is preliminary data.</text>
</comment>
<keyword evidence="2" id="KW-1185">Reference proteome</keyword>
<feature type="non-terminal residue" evidence="1">
    <location>
        <position position="185"/>
    </location>
</feature>
<sequence>MSMLSHINKTCSSASYYLYNTRRIRKYLSRSVTESLVHAFITSRIDYCNSLLYGLPNSHIMKLQRIQNAAARLVTGTPRFCHVTPLLFHLHWLPISYRIKFKILLLTFKCLFGQAPNYLIDLITIKKQSRYSLRSNESIFLELPGIKTHPTLGDRAFLSAAPYLWNALPSAIRNMKRLDAFKTAV</sequence>